<evidence type="ECO:0000256" key="6">
    <source>
        <dbReference type="ARBA" id="ARBA00023136"/>
    </source>
</evidence>
<evidence type="ECO:0000256" key="1">
    <source>
        <dbReference type="ARBA" id="ARBA00004308"/>
    </source>
</evidence>
<evidence type="ECO:0000256" key="2">
    <source>
        <dbReference type="ARBA" id="ARBA00022448"/>
    </source>
</evidence>
<dbReference type="PANTHER" id="PTHR15071:SF17">
    <property type="entry name" value="CATION-INDEPENDENT MANNOSE-6-PHOSPHATE RECEPTOR"/>
    <property type="match status" value="1"/>
</dbReference>
<evidence type="ECO:0000256" key="4">
    <source>
        <dbReference type="ARBA" id="ARBA00022729"/>
    </source>
</evidence>
<comment type="subcellular location">
    <subcellularLocation>
        <location evidence="1">Endomembrane system</location>
    </subcellularLocation>
</comment>
<dbReference type="Gene3D" id="2.70.130.10">
    <property type="entry name" value="Mannose-6-phosphate receptor binding domain"/>
    <property type="match status" value="2"/>
</dbReference>
<dbReference type="GO" id="GO:0005770">
    <property type="term" value="C:late endosome"/>
    <property type="evidence" value="ECO:0007669"/>
    <property type="project" value="TreeGrafter"/>
</dbReference>
<name>A0AA88YDV7_PINIB</name>
<evidence type="ECO:0000313" key="10">
    <source>
        <dbReference type="Proteomes" id="UP001186944"/>
    </source>
</evidence>
<keyword evidence="7" id="KW-1015">Disulfide bond</keyword>
<dbReference type="InterPro" id="IPR000479">
    <property type="entry name" value="CIMR_rpt"/>
</dbReference>
<keyword evidence="10" id="KW-1185">Reference proteome</keyword>
<dbReference type="Pfam" id="PF00878">
    <property type="entry name" value="CIMR"/>
    <property type="match status" value="2"/>
</dbReference>
<dbReference type="SMART" id="SM01404">
    <property type="entry name" value="CIMR"/>
    <property type="match status" value="1"/>
</dbReference>
<dbReference type="GO" id="GO:0005537">
    <property type="term" value="F:D-mannose binding"/>
    <property type="evidence" value="ECO:0007669"/>
    <property type="project" value="InterPro"/>
</dbReference>
<proteinExistence type="predicted"/>
<sequence length="313" mass="34801">MCNQISGEPANQPSNKCNRQASICMTKGNNSYSIFDYDETRVLQSYATNNESDEFWIIGMGDKCPGSPNFNLSAIINFKCGENIGSPEYLDFSVCTSYFEWRTILACKTKISDKEVKCSLFDKGEKRDLSALIKTKGGYLADTTEAWSFMINVCRDITPDGITLGCPVGAGACIKNNATGVADNYGWPRAQLKQNAKGNLQLIYTADVKPSKCTANPTTTIEFICPDVGGSEDPKLVFQFNCQFRVEWKTEHACPMKTVTAKNSCVLKQEDRNIDFNLQPLSVPPDYLTRIVSDHYDSRFESELRIATLGAPR</sequence>
<gene>
    <name evidence="9" type="ORF">FSP39_010082</name>
</gene>
<keyword evidence="4" id="KW-0732">Signal</keyword>
<dbReference type="GO" id="GO:0005886">
    <property type="term" value="C:plasma membrane"/>
    <property type="evidence" value="ECO:0007669"/>
    <property type="project" value="TreeGrafter"/>
</dbReference>
<feature type="domain" description="MRH" evidence="8">
    <location>
        <begin position="116"/>
        <end position="256"/>
    </location>
</feature>
<organism evidence="9 10">
    <name type="scientific">Pinctada imbricata</name>
    <name type="common">Atlantic pearl-oyster</name>
    <name type="synonym">Pinctada martensii</name>
    <dbReference type="NCBI Taxonomy" id="66713"/>
    <lineage>
        <taxon>Eukaryota</taxon>
        <taxon>Metazoa</taxon>
        <taxon>Spiralia</taxon>
        <taxon>Lophotrochozoa</taxon>
        <taxon>Mollusca</taxon>
        <taxon>Bivalvia</taxon>
        <taxon>Autobranchia</taxon>
        <taxon>Pteriomorphia</taxon>
        <taxon>Pterioida</taxon>
        <taxon>Pterioidea</taxon>
        <taxon>Pteriidae</taxon>
        <taxon>Pinctada</taxon>
    </lineage>
</organism>
<keyword evidence="3" id="KW-0812">Transmembrane</keyword>
<evidence type="ECO:0000256" key="5">
    <source>
        <dbReference type="ARBA" id="ARBA00022989"/>
    </source>
</evidence>
<dbReference type="GO" id="GO:0005520">
    <property type="term" value="F:insulin-like growth factor binding"/>
    <property type="evidence" value="ECO:0007669"/>
    <property type="project" value="TreeGrafter"/>
</dbReference>
<comment type="caution">
    <text evidence="9">The sequence shown here is derived from an EMBL/GenBank/DDBJ whole genome shotgun (WGS) entry which is preliminary data.</text>
</comment>
<protein>
    <recommendedName>
        <fullName evidence="8">MRH domain-containing protein</fullName>
    </recommendedName>
</protein>
<dbReference type="GO" id="GO:0007041">
    <property type="term" value="P:lysosomal transport"/>
    <property type="evidence" value="ECO:0007669"/>
    <property type="project" value="InterPro"/>
</dbReference>
<dbReference type="InterPro" id="IPR009011">
    <property type="entry name" value="Man6P_isomerase_rcpt-bd_dom_sf"/>
</dbReference>
<dbReference type="PANTHER" id="PTHR15071">
    <property type="entry name" value="MANNOSE-6-PHOSPHATE RECEPTOR FAMILY MEMBER"/>
    <property type="match status" value="1"/>
</dbReference>
<evidence type="ECO:0000313" key="9">
    <source>
        <dbReference type="EMBL" id="KAK3097488.1"/>
    </source>
</evidence>
<dbReference type="GO" id="GO:0038023">
    <property type="term" value="F:signaling receptor activity"/>
    <property type="evidence" value="ECO:0007669"/>
    <property type="project" value="InterPro"/>
</dbReference>
<dbReference type="Proteomes" id="UP001186944">
    <property type="component" value="Unassembled WGS sequence"/>
</dbReference>
<evidence type="ECO:0000259" key="8">
    <source>
        <dbReference type="PROSITE" id="PS51914"/>
    </source>
</evidence>
<evidence type="ECO:0000256" key="3">
    <source>
        <dbReference type="ARBA" id="ARBA00022692"/>
    </source>
</evidence>
<dbReference type="EMBL" id="VSWD01000007">
    <property type="protein sequence ID" value="KAK3097488.1"/>
    <property type="molecule type" value="Genomic_DNA"/>
</dbReference>
<dbReference type="PROSITE" id="PS51914">
    <property type="entry name" value="MRH"/>
    <property type="match status" value="2"/>
</dbReference>
<accession>A0AA88YDV7</accession>
<dbReference type="GO" id="GO:0005802">
    <property type="term" value="C:trans-Golgi network"/>
    <property type="evidence" value="ECO:0007669"/>
    <property type="project" value="TreeGrafter"/>
</dbReference>
<dbReference type="SUPFAM" id="SSF50911">
    <property type="entry name" value="Mannose 6-phosphate receptor domain"/>
    <property type="match status" value="2"/>
</dbReference>
<dbReference type="AlphaFoldDB" id="A0AA88YDV7"/>
<reference evidence="9" key="1">
    <citation type="submission" date="2019-08" db="EMBL/GenBank/DDBJ databases">
        <title>The improved chromosome-level genome for the pearl oyster Pinctada fucata martensii using PacBio sequencing and Hi-C.</title>
        <authorList>
            <person name="Zheng Z."/>
        </authorList>
    </citation>
    <scope>NUCLEOTIDE SEQUENCE</scope>
    <source>
        <strain evidence="9">ZZ-2019</strain>
        <tissue evidence="9">Adductor muscle</tissue>
    </source>
</reference>
<feature type="domain" description="MRH" evidence="8">
    <location>
        <begin position="1"/>
        <end position="109"/>
    </location>
</feature>
<keyword evidence="2" id="KW-0813">Transport</keyword>
<keyword evidence="6" id="KW-0472">Membrane</keyword>
<keyword evidence="5" id="KW-1133">Transmembrane helix</keyword>
<dbReference type="InterPro" id="IPR044865">
    <property type="entry name" value="MRH_dom"/>
</dbReference>
<evidence type="ECO:0000256" key="7">
    <source>
        <dbReference type="ARBA" id="ARBA00023157"/>
    </source>
</evidence>